<organism evidence="1 2">
    <name type="scientific">Portunus trituberculatus</name>
    <name type="common">Swimming crab</name>
    <name type="synonym">Neptunus trituberculatus</name>
    <dbReference type="NCBI Taxonomy" id="210409"/>
    <lineage>
        <taxon>Eukaryota</taxon>
        <taxon>Metazoa</taxon>
        <taxon>Ecdysozoa</taxon>
        <taxon>Arthropoda</taxon>
        <taxon>Crustacea</taxon>
        <taxon>Multicrustacea</taxon>
        <taxon>Malacostraca</taxon>
        <taxon>Eumalacostraca</taxon>
        <taxon>Eucarida</taxon>
        <taxon>Decapoda</taxon>
        <taxon>Pleocyemata</taxon>
        <taxon>Brachyura</taxon>
        <taxon>Eubrachyura</taxon>
        <taxon>Portunoidea</taxon>
        <taxon>Portunidae</taxon>
        <taxon>Portuninae</taxon>
        <taxon>Portunus</taxon>
    </lineage>
</organism>
<accession>A0A5B7HYP3</accession>
<reference evidence="1 2" key="1">
    <citation type="submission" date="2019-05" db="EMBL/GenBank/DDBJ databases">
        <title>Another draft genome of Portunus trituberculatus and its Hox gene families provides insights of decapod evolution.</title>
        <authorList>
            <person name="Jeong J.-H."/>
            <person name="Song I."/>
            <person name="Kim S."/>
            <person name="Choi T."/>
            <person name="Kim D."/>
            <person name="Ryu S."/>
            <person name="Kim W."/>
        </authorList>
    </citation>
    <scope>NUCLEOTIDE SEQUENCE [LARGE SCALE GENOMIC DNA]</scope>
    <source>
        <tissue evidence="1">Muscle</tissue>
    </source>
</reference>
<sequence length="143" mass="15872">MLVRIQKRFALSPRRFPKATETISRILKSVSPVTVRILSLEMQTTTFKLALQLEPLERNEGKRRIYALECSPQLEQRNTTNLRQAPSTYEGSVLICLSSVSPTTATTTITATATTPPNAPNARSSPTHRNFKVSTFIALLVVS</sequence>
<protein>
    <submittedName>
        <fullName evidence="1">Uncharacterized protein</fullName>
    </submittedName>
</protein>
<dbReference type="EMBL" id="VSRR010040115">
    <property type="protein sequence ID" value="MPC74975.1"/>
    <property type="molecule type" value="Genomic_DNA"/>
</dbReference>
<proteinExistence type="predicted"/>
<evidence type="ECO:0000313" key="1">
    <source>
        <dbReference type="EMBL" id="MPC74975.1"/>
    </source>
</evidence>
<dbReference type="AlphaFoldDB" id="A0A5B7HYP3"/>
<gene>
    <name evidence="1" type="ORF">E2C01_069359</name>
</gene>
<dbReference type="Proteomes" id="UP000324222">
    <property type="component" value="Unassembled WGS sequence"/>
</dbReference>
<keyword evidence="2" id="KW-1185">Reference proteome</keyword>
<evidence type="ECO:0000313" key="2">
    <source>
        <dbReference type="Proteomes" id="UP000324222"/>
    </source>
</evidence>
<name>A0A5B7HYP3_PORTR</name>
<comment type="caution">
    <text evidence="1">The sequence shown here is derived from an EMBL/GenBank/DDBJ whole genome shotgun (WGS) entry which is preliminary data.</text>
</comment>